<dbReference type="EMBL" id="REFC01000013">
    <property type="protein sequence ID" value="RMA58463.1"/>
    <property type="molecule type" value="Genomic_DNA"/>
</dbReference>
<accession>A0A3L9YCK2</accession>
<dbReference type="GO" id="GO:0005737">
    <property type="term" value="C:cytoplasm"/>
    <property type="evidence" value="ECO:0007669"/>
    <property type="project" value="TreeGrafter"/>
</dbReference>
<dbReference type="SUPFAM" id="SSF52833">
    <property type="entry name" value="Thioredoxin-like"/>
    <property type="match status" value="1"/>
</dbReference>
<comment type="function">
    <text evidence="1">Thiol-specific peroxidase that catalyzes the reduction of hydrogen peroxide and organic hydroperoxides to water and alcohols, respectively. Plays a role in cell protection against oxidative stress by detoxifying peroxides and as sensor of hydrogen peroxide-mediated signaling events.</text>
</comment>
<reference evidence="15 16" key="1">
    <citation type="submission" date="2018-10" db="EMBL/GenBank/DDBJ databases">
        <title>Genomic Encyclopedia of Archaeal and Bacterial Type Strains, Phase II (KMG-II): from individual species to whole genera.</title>
        <authorList>
            <person name="Goeker M."/>
        </authorList>
    </citation>
    <scope>NUCLEOTIDE SEQUENCE [LARGE SCALE GENOMIC DNA]</scope>
    <source>
        <strain evidence="15 16">DSM 23424</strain>
    </source>
</reference>
<evidence type="ECO:0000256" key="1">
    <source>
        <dbReference type="ARBA" id="ARBA00003330"/>
    </source>
</evidence>
<evidence type="ECO:0000256" key="7">
    <source>
        <dbReference type="ARBA" id="ARBA00023157"/>
    </source>
</evidence>
<sequence>MSLKKGQMLPKFSLKDQNGNLFSSESIRTKQPIVIFFYPKNFTPGCVKEVCSFRDNYQDFTDAGAVVIGISGDSEGSHKKFETRFDLPFTLLADTEAKVRKLFGVKSSFLGLLPGRETFVFDRSGKLFFRFQSLNAQPHIDMALEQLQLQIEK</sequence>
<evidence type="ECO:0000256" key="8">
    <source>
        <dbReference type="ARBA" id="ARBA00023284"/>
    </source>
</evidence>
<dbReference type="Proteomes" id="UP000271339">
    <property type="component" value="Unassembled WGS sequence"/>
</dbReference>
<comment type="subunit">
    <text evidence="2">Monomer.</text>
</comment>
<evidence type="ECO:0000256" key="9">
    <source>
        <dbReference type="ARBA" id="ARBA00032824"/>
    </source>
</evidence>
<dbReference type="PIRSF" id="PIRSF000239">
    <property type="entry name" value="AHPC"/>
    <property type="match status" value="1"/>
</dbReference>
<keyword evidence="6" id="KW-0560">Oxidoreductase</keyword>
<feature type="active site" description="Cysteine sulfenic acid (-SOH) intermediate; for peroxidase activity" evidence="13">
    <location>
        <position position="46"/>
    </location>
</feature>
<keyword evidence="7" id="KW-1015">Disulfide bond</keyword>
<dbReference type="PANTHER" id="PTHR42801:SF4">
    <property type="entry name" value="AHPC_TSA FAMILY PROTEIN"/>
    <property type="match status" value="1"/>
</dbReference>
<dbReference type="FunFam" id="3.40.30.10:FF:000007">
    <property type="entry name" value="Thioredoxin-dependent thiol peroxidase"/>
    <property type="match status" value="1"/>
</dbReference>
<dbReference type="GO" id="GO:0008379">
    <property type="term" value="F:thioredoxin peroxidase activity"/>
    <property type="evidence" value="ECO:0007669"/>
    <property type="project" value="TreeGrafter"/>
</dbReference>
<evidence type="ECO:0000313" key="15">
    <source>
        <dbReference type="EMBL" id="RMA58463.1"/>
    </source>
</evidence>
<keyword evidence="4" id="KW-0575">Peroxidase</keyword>
<keyword evidence="5" id="KW-0049">Antioxidant</keyword>
<evidence type="ECO:0000256" key="3">
    <source>
        <dbReference type="ARBA" id="ARBA00013017"/>
    </source>
</evidence>
<dbReference type="InterPro" id="IPR036249">
    <property type="entry name" value="Thioredoxin-like_sf"/>
</dbReference>
<dbReference type="CDD" id="cd03017">
    <property type="entry name" value="PRX_BCP"/>
    <property type="match status" value="1"/>
</dbReference>
<dbReference type="Pfam" id="PF00578">
    <property type="entry name" value="AhpC-TSA"/>
    <property type="match status" value="1"/>
</dbReference>
<comment type="caution">
    <text evidence="15">The sequence shown here is derived from an EMBL/GenBank/DDBJ whole genome shotgun (WGS) entry which is preliminary data.</text>
</comment>
<evidence type="ECO:0000259" key="14">
    <source>
        <dbReference type="PROSITE" id="PS51352"/>
    </source>
</evidence>
<comment type="catalytic activity">
    <reaction evidence="12">
        <text>a hydroperoxide + [thioredoxin]-dithiol = an alcohol + [thioredoxin]-disulfide + H2O</text>
        <dbReference type="Rhea" id="RHEA:62620"/>
        <dbReference type="Rhea" id="RHEA-COMP:10698"/>
        <dbReference type="Rhea" id="RHEA-COMP:10700"/>
        <dbReference type="ChEBI" id="CHEBI:15377"/>
        <dbReference type="ChEBI" id="CHEBI:29950"/>
        <dbReference type="ChEBI" id="CHEBI:30879"/>
        <dbReference type="ChEBI" id="CHEBI:35924"/>
        <dbReference type="ChEBI" id="CHEBI:50058"/>
        <dbReference type="EC" id="1.11.1.24"/>
    </reaction>
</comment>
<feature type="domain" description="Thioredoxin" evidence="14">
    <location>
        <begin position="3"/>
        <end position="152"/>
    </location>
</feature>
<dbReference type="InterPro" id="IPR024706">
    <property type="entry name" value="Peroxiredoxin_AhpC-typ"/>
</dbReference>
<keyword evidence="16" id="KW-1185">Reference proteome</keyword>
<dbReference type="GO" id="GO:0034599">
    <property type="term" value="P:cellular response to oxidative stress"/>
    <property type="evidence" value="ECO:0007669"/>
    <property type="project" value="TreeGrafter"/>
</dbReference>
<dbReference type="InterPro" id="IPR000866">
    <property type="entry name" value="AhpC/TSA"/>
</dbReference>
<dbReference type="GO" id="GO:0045454">
    <property type="term" value="P:cell redox homeostasis"/>
    <property type="evidence" value="ECO:0007669"/>
    <property type="project" value="TreeGrafter"/>
</dbReference>
<evidence type="ECO:0000256" key="11">
    <source>
        <dbReference type="ARBA" id="ARBA00042639"/>
    </source>
</evidence>
<name>A0A3L9YCK2_9FLAO</name>
<gene>
    <name evidence="15" type="ORF">BXY75_1836</name>
</gene>
<dbReference type="EC" id="1.11.1.24" evidence="3"/>
<protein>
    <recommendedName>
        <fullName evidence="3">thioredoxin-dependent peroxiredoxin</fullName>
        <ecNumber evidence="3">1.11.1.24</ecNumber>
    </recommendedName>
    <alternativeName>
        <fullName evidence="9">Thioredoxin peroxidase</fullName>
    </alternativeName>
    <alternativeName>
        <fullName evidence="11">Thioredoxin-dependent peroxiredoxin Bcp</fullName>
    </alternativeName>
</protein>
<evidence type="ECO:0000256" key="5">
    <source>
        <dbReference type="ARBA" id="ARBA00022862"/>
    </source>
</evidence>
<proteinExistence type="inferred from homology"/>
<comment type="similarity">
    <text evidence="10">Belongs to the peroxiredoxin family. BCP/PrxQ subfamily.</text>
</comment>
<dbReference type="PANTHER" id="PTHR42801">
    <property type="entry name" value="THIOREDOXIN-DEPENDENT PEROXIDE REDUCTASE"/>
    <property type="match status" value="1"/>
</dbReference>
<dbReference type="RefSeq" id="WP_121907416.1">
    <property type="nucleotide sequence ID" value="NZ_REFC01000013.1"/>
</dbReference>
<dbReference type="InterPro" id="IPR050924">
    <property type="entry name" value="Peroxiredoxin_BCP/PrxQ"/>
</dbReference>
<evidence type="ECO:0000256" key="12">
    <source>
        <dbReference type="ARBA" id="ARBA00049091"/>
    </source>
</evidence>
<evidence type="ECO:0000256" key="4">
    <source>
        <dbReference type="ARBA" id="ARBA00022559"/>
    </source>
</evidence>
<evidence type="ECO:0000256" key="2">
    <source>
        <dbReference type="ARBA" id="ARBA00011245"/>
    </source>
</evidence>
<evidence type="ECO:0000256" key="13">
    <source>
        <dbReference type="PIRSR" id="PIRSR000239-1"/>
    </source>
</evidence>
<dbReference type="OrthoDB" id="9812811at2"/>
<keyword evidence="8" id="KW-0676">Redox-active center</keyword>
<evidence type="ECO:0000256" key="10">
    <source>
        <dbReference type="ARBA" id="ARBA00038489"/>
    </source>
</evidence>
<organism evidence="15 16">
    <name type="scientific">Ulvibacter antarcticus</name>
    <dbReference type="NCBI Taxonomy" id="442714"/>
    <lineage>
        <taxon>Bacteria</taxon>
        <taxon>Pseudomonadati</taxon>
        <taxon>Bacteroidota</taxon>
        <taxon>Flavobacteriia</taxon>
        <taxon>Flavobacteriales</taxon>
        <taxon>Flavobacteriaceae</taxon>
        <taxon>Ulvibacter</taxon>
    </lineage>
</organism>
<evidence type="ECO:0000256" key="6">
    <source>
        <dbReference type="ARBA" id="ARBA00023002"/>
    </source>
</evidence>
<evidence type="ECO:0000313" key="16">
    <source>
        <dbReference type="Proteomes" id="UP000271339"/>
    </source>
</evidence>
<dbReference type="AlphaFoldDB" id="A0A3L9YCK2"/>
<dbReference type="Gene3D" id="3.40.30.10">
    <property type="entry name" value="Glutaredoxin"/>
    <property type="match status" value="1"/>
</dbReference>
<dbReference type="InterPro" id="IPR013766">
    <property type="entry name" value="Thioredoxin_domain"/>
</dbReference>
<dbReference type="PROSITE" id="PS51352">
    <property type="entry name" value="THIOREDOXIN_2"/>
    <property type="match status" value="1"/>
</dbReference>